<dbReference type="EMBL" id="KQ977398">
    <property type="protein sequence ID" value="KYN02974.1"/>
    <property type="molecule type" value="Genomic_DNA"/>
</dbReference>
<evidence type="ECO:0000256" key="1">
    <source>
        <dbReference type="SAM" id="MobiDB-lite"/>
    </source>
</evidence>
<name>A0A151IJ40_9HYME</name>
<dbReference type="AlphaFoldDB" id="A0A151IJ40"/>
<proteinExistence type="predicted"/>
<feature type="compositionally biased region" description="Acidic residues" evidence="1">
    <location>
        <begin position="67"/>
        <end position="82"/>
    </location>
</feature>
<protein>
    <recommendedName>
        <fullName evidence="4">SAP domain-containing protein</fullName>
    </recommendedName>
</protein>
<keyword evidence="3" id="KW-1185">Reference proteome</keyword>
<sequence length="157" mass="17983">MRAFRGFSFKNTSEEFRLKLEYAVAFLVGDLISMCNILGLDYAGTKEELRLRIIRALSNIRSLASPENDDTGADEESAEELEEQQRQREDNNGQVDNVNVSSLAISDTGSRHNEQVHPRQRECGNTKITFSFKDVENTIRPFDGKEHYPIERWIADI</sequence>
<dbReference type="Proteomes" id="UP000078542">
    <property type="component" value="Unassembled WGS sequence"/>
</dbReference>
<evidence type="ECO:0008006" key="4">
    <source>
        <dbReference type="Google" id="ProtNLM"/>
    </source>
</evidence>
<organism evidence="2 3">
    <name type="scientific">Cyphomyrmex costatus</name>
    <dbReference type="NCBI Taxonomy" id="456900"/>
    <lineage>
        <taxon>Eukaryota</taxon>
        <taxon>Metazoa</taxon>
        <taxon>Ecdysozoa</taxon>
        <taxon>Arthropoda</taxon>
        <taxon>Hexapoda</taxon>
        <taxon>Insecta</taxon>
        <taxon>Pterygota</taxon>
        <taxon>Neoptera</taxon>
        <taxon>Endopterygota</taxon>
        <taxon>Hymenoptera</taxon>
        <taxon>Apocrita</taxon>
        <taxon>Aculeata</taxon>
        <taxon>Formicoidea</taxon>
        <taxon>Formicidae</taxon>
        <taxon>Myrmicinae</taxon>
        <taxon>Cyphomyrmex</taxon>
    </lineage>
</organism>
<feature type="region of interest" description="Disordered" evidence="1">
    <location>
        <begin position="64"/>
        <end position="102"/>
    </location>
</feature>
<gene>
    <name evidence="2" type="ORF">ALC62_06189</name>
</gene>
<reference evidence="2 3" key="1">
    <citation type="submission" date="2016-03" db="EMBL/GenBank/DDBJ databases">
        <title>Cyphomyrmex costatus WGS genome.</title>
        <authorList>
            <person name="Nygaard S."/>
            <person name="Hu H."/>
            <person name="Boomsma J."/>
            <person name="Zhang G."/>
        </authorList>
    </citation>
    <scope>NUCLEOTIDE SEQUENCE [LARGE SCALE GENOMIC DNA]</scope>
    <source>
        <strain evidence="2">MS0001</strain>
        <tissue evidence="2">Whole body</tissue>
    </source>
</reference>
<dbReference type="STRING" id="456900.A0A151IJ40"/>
<accession>A0A151IJ40</accession>
<evidence type="ECO:0000313" key="2">
    <source>
        <dbReference type="EMBL" id="KYN02974.1"/>
    </source>
</evidence>
<evidence type="ECO:0000313" key="3">
    <source>
        <dbReference type="Proteomes" id="UP000078542"/>
    </source>
</evidence>